<evidence type="ECO:0000256" key="1">
    <source>
        <dbReference type="SAM" id="MobiDB-lite"/>
    </source>
</evidence>
<feature type="region of interest" description="Disordered" evidence="1">
    <location>
        <begin position="59"/>
        <end position="93"/>
    </location>
</feature>
<feature type="compositionally biased region" description="Basic and acidic residues" evidence="1">
    <location>
        <begin position="21"/>
        <end position="32"/>
    </location>
</feature>
<evidence type="ECO:0000313" key="2">
    <source>
        <dbReference type="EMBL" id="KAK7388618.1"/>
    </source>
</evidence>
<sequence length="93" mass="9716">MGGDGGSDNRDSPLLVGKGEGLAHKGMEEKVGPADGRGGSVGLWGREERIGLRLEGEEERLARGKGRREGENGEGEWGKGKGTGKESVVVCHC</sequence>
<feature type="compositionally biased region" description="Basic and acidic residues" evidence="1">
    <location>
        <begin position="59"/>
        <end position="79"/>
    </location>
</feature>
<gene>
    <name evidence="2" type="ORF">VNO78_23440</name>
</gene>
<reference evidence="2 3" key="1">
    <citation type="submission" date="2024-01" db="EMBL/GenBank/DDBJ databases">
        <title>The genomes of 5 underutilized Papilionoideae crops provide insights into root nodulation and disease resistanc.</title>
        <authorList>
            <person name="Jiang F."/>
        </authorList>
    </citation>
    <scope>NUCLEOTIDE SEQUENCE [LARGE SCALE GENOMIC DNA]</scope>
    <source>
        <strain evidence="2">DUOXIRENSHENG_FW03</strain>
        <tissue evidence="2">Leaves</tissue>
    </source>
</reference>
<keyword evidence="3" id="KW-1185">Reference proteome</keyword>
<name>A0AAN9XDI5_PSOTE</name>
<dbReference type="Proteomes" id="UP001386955">
    <property type="component" value="Unassembled WGS sequence"/>
</dbReference>
<feature type="region of interest" description="Disordered" evidence="1">
    <location>
        <begin position="1"/>
        <end position="42"/>
    </location>
</feature>
<dbReference type="AlphaFoldDB" id="A0AAN9XDI5"/>
<protein>
    <submittedName>
        <fullName evidence="2">Uncharacterized protein</fullName>
    </submittedName>
</protein>
<comment type="caution">
    <text evidence="2">The sequence shown here is derived from an EMBL/GenBank/DDBJ whole genome shotgun (WGS) entry which is preliminary data.</text>
</comment>
<proteinExistence type="predicted"/>
<evidence type="ECO:0000313" key="3">
    <source>
        <dbReference type="Proteomes" id="UP001386955"/>
    </source>
</evidence>
<dbReference type="EMBL" id="JAYMYS010000006">
    <property type="protein sequence ID" value="KAK7388618.1"/>
    <property type="molecule type" value="Genomic_DNA"/>
</dbReference>
<organism evidence="2 3">
    <name type="scientific">Psophocarpus tetragonolobus</name>
    <name type="common">Winged bean</name>
    <name type="synonym">Dolichos tetragonolobus</name>
    <dbReference type="NCBI Taxonomy" id="3891"/>
    <lineage>
        <taxon>Eukaryota</taxon>
        <taxon>Viridiplantae</taxon>
        <taxon>Streptophyta</taxon>
        <taxon>Embryophyta</taxon>
        <taxon>Tracheophyta</taxon>
        <taxon>Spermatophyta</taxon>
        <taxon>Magnoliopsida</taxon>
        <taxon>eudicotyledons</taxon>
        <taxon>Gunneridae</taxon>
        <taxon>Pentapetalae</taxon>
        <taxon>rosids</taxon>
        <taxon>fabids</taxon>
        <taxon>Fabales</taxon>
        <taxon>Fabaceae</taxon>
        <taxon>Papilionoideae</taxon>
        <taxon>50 kb inversion clade</taxon>
        <taxon>NPAAA clade</taxon>
        <taxon>indigoferoid/millettioid clade</taxon>
        <taxon>Phaseoleae</taxon>
        <taxon>Psophocarpus</taxon>
    </lineage>
</organism>
<accession>A0AAN9XDI5</accession>